<dbReference type="InterPro" id="IPR038770">
    <property type="entry name" value="Na+/solute_symporter_sf"/>
</dbReference>
<feature type="transmembrane region" description="Helical" evidence="8">
    <location>
        <begin position="282"/>
        <end position="300"/>
    </location>
</feature>
<accession>A0ABQ0QNT5</accession>
<evidence type="ECO:0000256" key="7">
    <source>
        <dbReference type="ARBA" id="ARBA00023136"/>
    </source>
</evidence>
<evidence type="ECO:0000256" key="4">
    <source>
        <dbReference type="ARBA" id="ARBA00022475"/>
    </source>
</evidence>
<keyword evidence="3" id="KW-0813">Transport</keyword>
<reference evidence="9 10" key="1">
    <citation type="submission" date="2013-04" db="EMBL/GenBank/DDBJ databases">
        <title>The genome sequencing project of 58 acetic acid bacteria.</title>
        <authorList>
            <person name="Okamoto-Kainuma A."/>
            <person name="Ishikawa M."/>
            <person name="Umino S."/>
            <person name="Koizumi Y."/>
            <person name="Shiwa Y."/>
            <person name="Yoshikawa H."/>
            <person name="Matsutani M."/>
            <person name="Matsushita K."/>
        </authorList>
    </citation>
    <scope>NUCLEOTIDE SEQUENCE [LARGE SCALE GENOMIC DNA]</scope>
    <source>
        <strain evidence="9 10">NBRC 106555</strain>
    </source>
</reference>
<comment type="subcellular location">
    <subcellularLocation>
        <location evidence="1">Cell membrane</location>
        <topology evidence="1">Multi-pass membrane protein</topology>
    </subcellularLocation>
</comment>
<comment type="similarity">
    <text evidence="2">Belongs to the auxin efflux carrier (TC 2.A.69) family.</text>
</comment>
<keyword evidence="6 8" id="KW-1133">Transmembrane helix</keyword>
<feature type="transmembrane region" description="Helical" evidence="8">
    <location>
        <begin position="312"/>
        <end position="330"/>
    </location>
</feature>
<dbReference type="PANTHER" id="PTHR36838">
    <property type="entry name" value="AUXIN EFFLUX CARRIER FAMILY PROTEIN"/>
    <property type="match status" value="1"/>
</dbReference>
<evidence type="ECO:0000256" key="2">
    <source>
        <dbReference type="ARBA" id="ARBA00010145"/>
    </source>
</evidence>
<evidence type="ECO:0000313" key="9">
    <source>
        <dbReference type="EMBL" id="GBR51780.1"/>
    </source>
</evidence>
<evidence type="ECO:0000256" key="1">
    <source>
        <dbReference type="ARBA" id="ARBA00004651"/>
    </source>
</evidence>
<evidence type="ECO:0000313" key="10">
    <source>
        <dbReference type="Proteomes" id="UP001062632"/>
    </source>
</evidence>
<organism evidence="9 10">
    <name type="scientific">Neokomagataea thailandica NBRC 106555</name>
    <dbReference type="NCBI Taxonomy" id="1223520"/>
    <lineage>
        <taxon>Bacteria</taxon>
        <taxon>Pseudomonadati</taxon>
        <taxon>Pseudomonadota</taxon>
        <taxon>Alphaproteobacteria</taxon>
        <taxon>Acetobacterales</taxon>
        <taxon>Acetobacteraceae</taxon>
        <taxon>Neokomagataea</taxon>
    </lineage>
</organism>
<feature type="transmembrane region" description="Helical" evidence="8">
    <location>
        <begin position="20"/>
        <end position="42"/>
    </location>
</feature>
<evidence type="ECO:0000256" key="5">
    <source>
        <dbReference type="ARBA" id="ARBA00022692"/>
    </source>
</evidence>
<feature type="transmembrane region" description="Helical" evidence="8">
    <location>
        <begin position="249"/>
        <end position="270"/>
    </location>
</feature>
<comment type="caution">
    <text evidence="9">The sequence shown here is derived from an EMBL/GenBank/DDBJ whole genome shotgun (WGS) entry which is preliminary data.</text>
</comment>
<gene>
    <name evidence="9" type="ORF">AA106555_0683</name>
</gene>
<evidence type="ECO:0000256" key="3">
    <source>
        <dbReference type="ARBA" id="ARBA00022448"/>
    </source>
</evidence>
<feature type="transmembrane region" description="Helical" evidence="8">
    <location>
        <begin position="86"/>
        <end position="109"/>
    </location>
</feature>
<name>A0ABQ0QNT5_9PROT</name>
<feature type="transmembrane region" description="Helical" evidence="8">
    <location>
        <begin position="116"/>
        <end position="140"/>
    </location>
</feature>
<proteinExistence type="inferred from homology"/>
<keyword evidence="7 8" id="KW-0472">Membrane</keyword>
<evidence type="ECO:0000256" key="6">
    <source>
        <dbReference type="ARBA" id="ARBA00022989"/>
    </source>
</evidence>
<dbReference type="PANTHER" id="PTHR36838:SF1">
    <property type="entry name" value="SLR1864 PROTEIN"/>
    <property type="match status" value="1"/>
</dbReference>
<dbReference type="Proteomes" id="UP001062632">
    <property type="component" value="Unassembled WGS sequence"/>
</dbReference>
<sequence>MYGIPYFKMVICLMPSASSLFITIVQSILPILVTLALGYYAAFRRDFDAVQASVLTRLVMLYALPIELLASILSTPRAEVMTAGPIAVLICFAMIGGYGLIFGVLHGIFRFPRREAAMIAMATTGPSVPFIGIPVLGQLFGPASAVPISVGALAMNLVQMPLSFILLQQTKPSAPQGEHRANPLMAQLKHAFREPVVWVPMLALALVCVGFSLPPFLKGSLLLLGHTTGGAALFASGVVLFTRQVRFSPLVGLVIFAKNLVIPGIIYAIARMWHLPHMPMRETVLTMAIPSASINVILAMRFQVLEREVASILFFGTLSSIATMSFFIWLTS</sequence>
<keyword evidence="5 8" id="KW-0812">Transmembrane</keyword>
<feature type="transmembrane region" description="Helical" evidence="8">
    <location>
        <begin position="196"/>
        <end position="217"/>
    </location>
</feature>
<keyword evidence="10" id="KW-1185">Reference proteome</keyword>
<dbReference type="InterPro" id="IPR004776">
    <property type="entry name" value="Mem_transp_PIN-like"/>
</dbReference>
<dbReference type="Pfam" id="PF03547">
    <property type="entry name" value="Mem_trans"/>
    <property type="match status" value="1"/>
</dbReference>
<evidence type="ECO:0000256" key="8">
    <source>
        <dbReference type="SAM" id="Phobius"/>
    </source>
</evidence>
<feature type="transmembrane region" description="Helical" evidence="8">
    <location>
        <begin position="54"/>
        <end position="74"/>
    </location>
</feature>
<dbReference type="Gene3D" id="1.20.1530.20">
    <property type="match status" value="1"/>
</dbReference>
<protein>
    <submittedName>
        <fullName evidence="9">Transporter</fullName>
    </submittedName>
</protein>
<dbReference type="EMBL" id="BAQC01000015">
    <property type="protein sequence ID" value="GBR51780.1"/>
    <property type="molecule type" value="Genomic_DNA"/>
</dbReference>
<feature type="transmembrane region" description="Helical" evidence="8">
    <location>
        <begin position="223"/>
        <end position="242"/>
    </location>
</feature>
<feature type="transmembrane region" description="Helical" evidence="8">
    <location>
        <begin position="146"/>
        <end position="167"/>
    </location>
</feature>
<keyword evidence="4" id="KW-1003">Cell membrane</keyword>